<dbReference type="SUPFAM" id="SSF53850">
    <property type="entry name" value="Periplasmic binding protein-like II"/>
    <property type="match status" value="1"/>
</dbReference>
<dbReference type="InterPro" id="IPR005119">
    <property type="entry name" value="LysR_subst-bd"/>
</dbReference>
<dbReference type="Pfam" id="PF00126">
    <property type="entry name" value="HTH_1"/>
    <property type="match status" value="1"/>
</dbReference>
<dbReference type="EMBL" id="CP003537">
    <property type="protein sequence ID" value="AGH96050.1"/>
    <property type="molecule type" value="Genomic_DNA"/>
</dbReference>
<sequence>MLDGIEALLALERTGTISEAAAQLRLTQSAVSKRIQSLENELKFKLIEPHGRRVKLTSKGLSFLNKARWLMSELKNLKQLETDNESRKFSIGVSDSVAASWGPKLIRLAARKLKNAEFEIHVHRSTLVEENVKLGKYHLGLCITTSHDPQMVSTTILEEPLVLLTSPHDTELEKPKLITIEKNSGSWRDLEEKILKHPKLKNYELLHVESFAAIVQMVREGFGHGLVPLGIAQTMQMPKKNILILSPNIRRHIKLISRKNISQLPVIEEFQKQMQALASEL</sequence>
<dbReference type="KEGG" id="bex:A11Q_1834"/>
<dbReference type="Proteomes" id="UP000012040">
    <property type="component" value="Chromosome"/>
</dbReference>
<dbReference type="STRING" id="1184267.A11Q_1834"/>
<protein>
    <recommendedName>
        <fullName evidence="5">HTH lysR-type domain-containing protein</fullName>
    </recommendedName>
</protein>
<evidence type="ECO:0000256" key="2">
    <source>
        <dbReference type="ARBA" id="ARBA00023015"/>
    </source>
</evidence>
<keyword evidence="2" id="KW-0805">Transcription regulation</keyword>
<dbReference type="PANTHER" id="PTHR30126:SF40">
    <property type="entry name" value="HTH-TYPE TRANSCRIPTIONAL REGULATOR GLTR"/>
    <property type="match status" value="1"/>
</dbReference>
<evidence type="ECO:0000256" key="4">
    <source>
        <dbReference type="ARBA" id="ARBA00023163"/>
    </source>
</evidence>
<dbReference type="OrthoDB" id="5297558at2"/>
<dbReference type="Pfam" id="PF03466">
    <property type="entry name" value="LysR_substrate"/>
    <property type="match status" value="1"/>
</dbReference>
<evidence type="ECO:0000313" key="7">
    <source>
        <dbReference type="Proteomes" id="UP000012040"/>
    </source>
</evidence>
<dbReference type="PROSITE" id="PS50931">
    <property type="entry name" value="HTH_LYSR"/>
    <property type="match status" value="1"/>
</dbReference>
<dbReference type="eggNOG" id="COG0583">
    <property type="taxonomic scope" value="Bacteria"/>
</dbReference>
<keyword evidence="4" id="KW-0804">Transcription</keyword>
<dbReference type="Gene3D" id="3.40.190.290">
    <property type="match status" value="1"/>
</dbReference>
<dbReference type="CDD" id="cd05466">
    <property type="entry name" value="PBP2_LTTR_substrate"/>
    <property type="match status" value="1"/>
</dbReference>
<dbReference type="HOGENOM" id="CLU_077403_0_0_7"/>
<organism evidence="6 7">
    <name type="scientific">Pseudobdellovibrio exovorus JSS</name>
    <dbReference type="NCBI Taxonomy" id="1184267"/>
    <lineage>
        <taxon>Bacteria</taxon>
        <taxon>Pseudomonadati</taxon>
        <taxon>Bdellovibrionota</taxon>
        <taxon>Bdellovibrionia</taxon>
        <taxon>Bdellovibrionales</taxon>
        <taxon>Pseudobdellovibrionaceae</taxon>
        <taxon>Pseudobdellovibrio</taxon>
    </lineage>
</organism>
<evidence type="ECO:0000256" key="3">
    <source>
        <dbReference type="ARBA" id="ARBA00023125"/>
    </source>
</evidence>
<dbReference type="PANTHER" id="PTHR30126">
    <property type="entry name" value="HTH-TYPE TRANSCRIPTIONAL REGULATOR"/>
    <property type="match status" value="1"/>
</dbReference>
<evidence type="ECO:0000313" key="6">
    <source>
        <dbReference type="EMBL" id="AGH96050.1"/>
    </source>
</evidence>
<dbReference type="PATRIC" id="fig|1184267.3.peg.1856"/>
<dbReference type="InterPro" id="IPR036390">
    <property type="entry name" value="WH_DNA-bd_sf"/>
</dbReference>
<reference evidence="6 7" key="1">
    <citation type="journal article" date="2013" name="ISME J.">
        <title>By their genes ye shall know them: genomic signatures of predatory bacteria.</title>
        <authorList>
            <person name="Pasternak Z."/>
            <person name="Pietrokovski S."/>
            <person name="Rotem O."/>
            <person name="Gophna U."/>
            <person name="Lurie-Weinberger M.N."/>
            <person name="Jurkevitch E."/>
        </authorList>
    </citation>
    <scope>NUCLEOTIDE SEQUENCE [LARGE SCALE GENOMIC DNA]</scope>
    <source>
        <strain evidence="6 7">JSS</strain>
    </source>
</reference>
<feature type="domain" description="HTH lysR-type" evidence="5">
    <location>
        <begin position="1"/>
        <end position="57"/>
    </location>
</feature>
<name>M4VC52_9BACT</name>
<dbReference type="GO" id="GO:0003700">
    <property type="term" value="F:DNA-binding transcription factor activity"/>
    <property type="evidence" value="ECO:0007669"/>
    <property type="project" value="InterPro"/>
</dbReference>
<dbReference type="Gene3D" id="1.10.10.10">
    <property type="entry name" value="Winged helix-like DNA-binding domain superfamily/Winged helix DNA-binding domain"/>
    <property type="match status" value="1"/>
</dbReference>
<comment type="similarity">
    <text evidence="1">Belongs to the LysR transcriptional regulatory family.</text>
</comment>
<accession>M4VC52</accession>
<dbReference type="GO" id="GO:0000976">
    <property type="term" value="F:transcription cis-regulatory region binding"/>
    <property type="evidence" value="ECO:0007669"/>
    <property type="project" value="TreeGrafter"/>
</dbReference>
<dbReference type="SUPFAM" id="SSF46785">
    <property type="entry name" value="Winged helix' DNA-binding domain"/>
    <property type="match status" value="1"/>
</dbReference>
<evidence type="ECO:0000256" key="1">
    <source>
        <dbReference type="ARBA" id="ARBA00009437"/>
    </source>
</evidence>
<keyword evidence="3" id="KW-0238">DNA-binding</keyword>
<dbReference type="RefSeq" id="WP_015470540.1">
    <property type="nucleotide sequence ID" value="NC_020813.1"/>
</dbReference>
<dbReference type="AlphaFoldDB" id="M4VC52"/>
<gene>
    <name evidence="6" type="ORF">A11Q_1834</name>
</gene>
<proteinExistence type="inferred from homology"/>
<evidence type="ECO:0000259" key="5">
    <source>
        <dbReference type="PROSITE" id="PS50931"/>
    </source>
</evidence>
<keyword evidence="7" id="KW-1185">Reference proteome</keyword>
<dbReference type="InterPro" id="IPR000847">
    <property type="entry name" value="LysR_HTH_N"/>
</dbReference>
<dbReference type="InterPro" id="IPR036388">
    <property type="entry name" value="WH-like_DNA-bd_sf"/>
</dbReference>